<evidence type="ECO:0000313" key="13">
    <source>
        <dbReference type="WBParaSite" id="ACRNAN_scaffold2131.g29503.t1"/>
    </source>
</evidence>
<dbReference type="GO" id="GO:0042761">
    <property type="term" value="P:very long-chain fatty acid biosynthetic process"/>
    <property type="evidence" value="ECO:0007669"/>
    <property type="project" value="TreeGrafter"/>
</dbReference>
<comment type="pathway">
    <text evidence="2">Lipid metabolism; fatty acid biosynthesis.</text>
</comment>
<keyword evidence="8 11" id="KW-0443">Lipid metabolism</keyword>
<dbReference type="Proteomes" id="UP000887540">
    <property type="component" value="Unplaced"/>
</dbReference>
<proteinExistence type="inferred from homology"/>
<feature type="transmembrane region" description="Helical" evidence="11">
    <location>
        <begin position="71"/>
        <end position="88"/>
    </location>
</feature>
<dbReference type="GO" id="GO:0030148">
    <property type="term" value="P:sphingolipid biosynthetic process"/>
    <property type="evidence" value="ECO:0007669"/>
    <property type="project" value="TreeGrafter"/>
</dbReference>
<keyword evidence="5 11" id="KW-0812">Transmembrane</keyword>
<evidence type="ECO:0000256" key="11">
    <source>
        <dbReference type="RuleBase" id="RU361115"/>
    </source>
</evidence>
<dbReference type="GO" id="GO:0009922">
    <property type="term" value="F:fatty acid elongase activity"/>
    <property type="evidence" value="ECO:0007669"/>
    <property type="project" value="UniProtKB-EC"/>
</dbReference>
<keyword evidence="6 11" id="KW-0276">Fatty acid metabolism</keyword>
<accession>A0A914D9F7</accession>
<evidence type="ECO:0000256" key="7">
    <source>
        <dbReference type="ARBA" id="ARBA00022989"/>
    </source>
</evidence>
<evidence type="ECO:0000256" key="8">
    <source>
        <dbReference type="ARBA" id="ARBA00023098"/>
    </source>
</evidence>
<dbReference type="GO" id="GO:0034626">
    <property type="term" value="P:fatty acid elongation, polyunsaturated fatty acid"/>
    <property type="evidence" value="ECO:0007669"/>
    <property type="project" value="TreeGrafter"/>
</dbReference>
<evidence type="ECO:0000313" key="12">
    <source>
        <dbReference type="Proteomes" id="UP000887540"/>
    </source>
</evidence>
<dbReference type="Pfam" id="PF01151">
    <property type="entry name" value="ELO"/>
    <property type="match status" value="1"/>
</dbReference>
<comment type="catalytic activity">
    <reaction evidence="11">
        <text>a very-long-chain acyl-CoA + malonyl-CoA + H(+) = a very-long-chain 3-oxoacyl-CoA + CO2 + CoA</text>
        <dbReference type="Rhea" id="RHEA:32727"/>
        <dbReference type="ChEBI" id="CHEBI:15378"/>
        <dbReference type="ChEBI" id="CHEBI:16526"/>
        <dbReference type="ChEBI" id="CHEBI:57287"/>
        <dbReference type="ChEBI" id="CHEBI:57384"/>
        <dbReference type="ChEBI" id="CHEBI:90725"/>
        <dbReference type="ChEBI" id="CHEBI:90736"/>
        <dbReference type="EC" id="2.3.1.199"/>
    </reaction>
</comment>
<reference evidence="13" key="1">
    <citation type="submission" date="2022-11" db="UniProtKB">
        <authorList>
            <consortium name="WormBaseParasite"/>
        </authorList>
    </citation>
    <scope>IDENTIFICATION</scope>
</reference>
<dbReference type="InterPro" id="IPR030457">
    <property type="entry name" value="ELO_CS"/>
</dbReference>
<dbReference type="GO" id="GO:0005789">
    <property type="term" value="C:endoplasmic reticulum membrane"/>
    <property type="evidence" value="ECO:0007669"/>
    <property type="project" value="TreeGrafter"/>
</dbReference>
<evidence type="ECO:0000256" key="4">
    <source>
        <dbReference type="ARBA" id="ARBA00022679"/>
    </source>
</evidence>
<evidence type="ECO:0000256" key="6">
    <source>
        <dbReference type="ARBA" id="ARBA00022832"/>
    </source>
</evidence>
<sequence length="178" mass="21475">MAERYYWPRYGLENYSIVLFFEKDFDAYESTIWFQRNWYHSINVSLLYVILIYIGRRWMASQEPFALNGSLLWWNLGLSIFSLIVELGDTAFIVLRKRPLIFLHWYHHVTVLIYTWHACKDHNASGRWFMWMNFGEHALMYFYYAMSVTNIRFPKQVAILITTLQIFQMVASQSILLN</sequence>
<dbReference type="GO" id="GO:0034625">
    <property type="term" value="P:fatty acid elongation, monounsaturated fatty acid"/>
    <property type="evidence" value="ECO:0007669"/>
    <property type="project" value="TreeGrafter"/>
</dbReference>
<protein>
    <recommendedName>
        <fullName evidence="11">Elongation of very long chain fatty acids protein</fullName>
        <ecNumber evidence="11">2.3.1.199</ecNumber>
    </recommendedName>
    <alternativeName>
        <fullName evidence="11">Very-long-chain 3-oxoacyl-CoA synthase</fullName>
    </alternativeName>
</protein>
<evidence type="ECO:0000256" key="9">
    <source>
        <dbReference type="ARBA" id="ARBA00023136"/>
    </source>
</evidence>
<keyword evidence="12" id="KW-1185">Reference proteome</keyword>
<comment type="similarity">
    <text evidence="11">Belongs to the ELO family.</text>
</comment>
<keyword evidence="10 11" id="KW-0275">Fatty acid biosynthesis</keyword>
<dbReference type="PROSITE" id="PS01188">
    <property type="entry name" value="ELO"/>
    <property type="match status" value="1"/>
</dbReference>
<evidence type="ECO:0000256" key="10">
    <source>
        <dbReference type="ARBA" id="ARBA00023160"/>
    </source>
</evidence>
<evidence type="ECO:0000256" key="3">
    <source>
        <dbReference type="ARBA" id="ARBA00022516"/>
    </source>
</evidence>
<keyword evidence="4 11" id="KW-0808">Transferase</keyword>
<feature type="transmembrane region" description="Helical" evidence="11">
    <location>
        <begin position="38"/>
        <end position="59"/>
    </location>
</feature>
<keyword evidence="7 11" id="KW-1133">Transmembrane helix</keyword>
<dbReference type="GO" id="GO:0019367">
    <property type="term" value="P:fatty acid elongation, saturated fatty acid"/>
    <property type="evidence" value="ECO:0007669"/>
    <property type="project" value="TreeGrafter"/>
</dbReference>
<dbReference type="WBParaSite" id="ACRNAN_scaffold2131.g29503.t1">
    <property type="protein sequence ID" value="ACRNAN_scaffold2131.g29503.t1"/>
    <property type="gene ID" value="ACRNAN_scaffold2131.g29503"/>
</dbReference>
<dbReference type="AlphaFoldDB" id="A0A914D9F7"/>
<keyword evidence="3 11" id="KW-0444">Lipid biosynthesis</keyword>
<evidence type="ECO:0000256" key="2">
    <source>
        <dbReference type="ARBA" id="ARBA00005194"/>
    </source>
</evidence>
<feature type="transmembrane region" description="Helical" evidence="11">
    <location>
        <begin position="157"/>
        <end position="176"/>
    </location>
</feature>
<evidence type="ECO:0000256" key="5">
    <source>
        <dbReference type="ARBA" id="ARBA00022692"/>
    </source>
</evidence>
<keyword evidence="9 11" id="KW-0472">Membrane</keyword>
<dbReference type="PANTHER" id="PTHR11157">
    <property type="entry name" value="FATTY ACID ACYL TRANSFERASE-RELATED"/>
    <property type="match status" value="1"/>
</dbReference>
<dbReference type="EC" id="2.3.1.199" evidence="11"/>
<organism evidence="12 13">
    <name type="scientific">Acrobeloides nanus</name>
    <dbReference type="NCBI Taxonomy" id="290746"/>
    <lineage>
        <taxon>Eukaryota</taxon>
        <taxon>Metazoa</taxon>
        <taxon>Ecdysozoa</taxon>
        <taxon>Nematoda</taxon>
        <taxon>Chromadorea</taxon>
        <taxon>Rhabditida</taxon>
        <taxon>Tylenchina</taxon>
        <taxon>Cephalobomorpha</taxon>
        <taxon>Cephaloboidea</taxon>
        <taxon>Cephalobidae</taxon>
        <taxon>Acrobeloides</taxon>
    </lineage>
</organism>
<feature type="transmembrane region" description="Helical" evidence="11">
    <location>
        <begin position="128"/>
        <end position="145"/>
    </location>
</feature>
<dbReference type="PANTHER" id="PTHR11157:SF17">
    <property type="entry name" value="ELONGATION OF VERY LONG CHAIN FATTY ACIDS PROTEIN 6"/>
    <property type="match status" value="1"/>
</dbReference>
<name>A0A914D9F7_9BILA</name>
<evidence type="ECO:0000256" key="1">
    <source>
        <dbReference type="ARBA" id="ARBA00004141"/>
    </source>
</evidence>
<feature type="transmembrane region" description="Helical" evidence="11">
    <location>
        <begin position="100"/>
        <end position="116"/>
    </location>
</feature>
<dbReference type="InterPro" id="IPR002076">
    <property type="entry name" value="ELO_fam"/>
</dbReference>
<comment type="subcellular location">
    <subcellularLocation>
        <location evidence="1">Membrane</location>
        <topology evidence="1">Multi-pass membrane protein</topology>
    </subcellularLocation>
</comment>